<evidence type="ECO:0000256" key="3">
    <source>
        <dbReference type="ARBA" id="ARBA00022729"/>
    </source>
</evidence>
<reference evidence="7" key="1">
    <citation type="submission" date="2019-07" db="EMBL/GenBank/DDBJ databases">
        <title>Annotation for the trematode Paragonimus miyazaki's.</title>
        <authorList>
            <person name="Choi Y.-J."/>
        </authorList>
    </citation>
    <scope>NUCLEOTIDE SEQUENCE</scope>
    <source>
        <strain evidence="7">Japan</strain>
    </source>
</reference>
<sequence>MLLIAIFLFLGHVSSANSAFTLRSPNPMRFMTEPPKLTSGYVYETRYIDVLLDHFSFADDRTFKLKFLISTEFHEPHGPVLFYTGNEGPVETFAENTGFMWEHAEELKAALVFAEHRFYGSSLPFGNETFKDVEHFGYMTAEQALADFVSVIEYLQLTNENFTDAPVIALGGSYGGILAAWFRNKYPNLVAGAIAASAPVWMFPNMSSCGEFNRIATDTFVASGSEECRQNIATVWNSIQEVSKGPAGLQFLYRTFILCKPLVSVQPLIDYLVDFVGLLAMVNYPYEASFVGEFPAEPVKYFCRNLNAFSSKDQPVDVVLRTASAVRSVTNYTKQQKCIMIDDDLPGLGVKAWDIQTCMEMTIPMCATGVKDMFPPMDWDAEVFSEACFKKYGVRPRMGWSDKQFWGKRLQTASKIVFSNGDLDPWSGFGVQRQEDVPQCHVIRIPNGAHHLDLRASNSLDPADVIDARKQELDFIKTWIREWKAT</sequence>
<evidence type="ECO:0008006" key="9">
    <source>
        <dbReference type="Google" id="ProtNLM"/>
    </source>
</evidence>
<feature type="signal peptide" evidence="6">
    <location>
        <begin position="1"/>
        <end position="18"/>
    </location>
</feature>
<organism evidence="7 8">
    <name type="scientific">Paragonimus skrjabini miyazakii</name>
    <dbReference type="NCBI Taxonomy" id="59628"/>
    <lineage>
        <taxon>Eukaryota</taxon>
        <taxon>Metazoa</taxon>
        <taxon>Spiralia</taxon>
        <taxon>Lophotrochozoa</taxon>
        <taxon>Platyhelminthes</taxon>
        <taxon>Trematoda</taxon>
        <taxon>Digenea</taxon>
        <taxon>Plagiorchiida</taxon>
        <taxon>Troglotremata</taxon>
        <taxon>Troglotrematidae</taxon>
        <taxon>Paragonimus</taxon>
    </lineage>
</organism>
<evidence type="ECO:0000256" key="5">
    <source>
        <dbReference type="ARBA" id="ARBA00023180"/>
    </source>
</evidence>
<dbReference type="Gene3D" id="1.20.120.980">
    <property type="entry name" value="Serine carboxypeptidase S28, SKS domain"/>
    <property type="match status" value="1"/>
</dbReference>
<dbReference type="SUPFAM" id="SSF53474">
    <property type="entry name" value="alpha/beta-Hydrolases"/>
    <property type="match status" value="1"/>
</dbReference>
<keyword evidence="8" id="KW-1185">Reference proteome</keyword>
<dbReference type="InterPro" id="IPR029058">
    <property type="entry name" value="AB_hydrolase_fold"/>
</dbReference>
<dbReference type="GO" id="GO:0006508">
    <property type="term" value="P:proteolysis"/>
    <property type="evidence" value="ECO:0007669"/>
    <property type="project" value="UniProtKB-KW"/>
</dbReference>
<keyword evidence="2" id="KW-0645">Protease</keyword>
<dbReference type="Gene3D" id="3.40.50.1820">
    <property type="entry name" value="alpha/beta hydrolase"/>
    <property type="match status" value="1"/>
</dbReference>
<evidence type="ECO:0000256" key="1">
    <source>
        <dbReference type="ARBA" id="ARBA00011079"/>
    </source>
</evidence>
<dbReference type="EMBL" id="JTDE01004302">
    <property type="protein sequence ID" value="KAF7255109.1"/>
    <property type="molecule type" value="Genomic_DNA"/>
</dbReference>
<comment type="similarity">
    <text evidence="1">Belongs to the peptidase S28 family.</text>
</comment>
<evidence type="ECO:0000256" key="2">
    <source>
        <dbReference type="ARBA" id="ARBA00022670"/>
    </source>
</evidence>
<comment type="caution">
    <text evidence="7">The sequence shown here is derived from an EMBL/GenBank/DDBJ whole genome shotgun (WGS) entry which is preliminary data.</text>
</comment>
<dbReference type="GO" id="GO:0070008">
    <property type="term" value="F:serine-type exopeptidase activity"/>
    <property type="evidence" value="ECO:0007669"/>
    <property type="project" value="InterPro"/>
</dbReference>
<dbReference type="AlphaFoldDB" id="A0A8S9YJX4"/>
<proteinExistence type="inferred from homology"/>
<evidence type="ECO:0000256" key="6">
    <source>
        <dbReference type="SAM" id="SignalP"/>
    </source>
</evidence>
<dbReference type="OrthoDB" id="2130629at2759"/>
<name>A0A8S9YJX4_9TREM</name>
<dbReference type="Proteomes" id="UP000822476">
    <property type="component" value="Unassembled WGS sequence"/>
</dbReference>
<dbReference type="Pfam" id="PF05577">
    <property type="entry name" value="Peptidase_S28"/>
    <property type="match status" value="1"/>
</dbReference>
<evidence type="ECO:0000313" key="7">
    <source>
        <dbReference type="EMBL" id="KAF7255109.1"/>
    </source>
</evidence>
<feature type="chain" id="PRO_5035732153" description="Lysosomal Pro-X carboxypeptidase" evidence="6">
    <location>
        <begin position="19"/>
        <end position="486"/>
    </location>
</feature>
<protein>
    <recommendedName>
        <fullName evidence="9">Lysosomal Pro-X carboxypeptidase</fullName>
    </recommendedName>
</protein>
<dbReference type="PANTHER" id="PTHR11010:SF38">
    <property type="entry name" value="LYSOSOMAL PRO-X CARBOXYPEPTIDASE"/>
    <property type="match status" value="1"/>
</dbReference>
<dbReference type="InterPro" id="IPR008758">
    <property type="entry name" value="Peptidase_S28"/>
</dbReference>
<accession>A0A8S9YJX4</accession>
<keyword evidence="4" id="KW-0378">Hydrolase</keyword>
<dbReference type="GO" id="GO:0008239">
    <property type="term" value="F:dipeptidyl-peptidase activity"/>
    <property type="evidence" value="ECO:0007669"/>
    <property type="project" value="TreeGrafter"/>
</dbReference>
<gene>
    <name evidence="7" type="ORF">EG68_07693</name>
</gene>
<keyword evidence="3 6" id="KW-0732">Signal</keyword>
<dbReference type="InterPro" id="IPR042269">
    <property type="entry name" value="Ser_carbopepase_S28_SKS"/>
</dbReference>
<evidence type="ECO:0000313" key="8">
    <source>
        <dbReference type="Proteomes" id="UP000822476"/>
    </source>
</evidence>
<keyword evidence="5" id="KW-0325">Glycoprotein</keyword>
<dbReference type="PANTHER" id="PTHR11010">
    <property type="entry name" value="PROTEASE S28 PRO-X CARBOXYPEPTIDASE-RELATED"/>
    <property type="match status" value="1"/>
</dbReference>
<evidence type="ECO:0000256" key="4">
    <source>
        <dbReference type="ARBA" id="ARBA00022801"/>
    </source>
</evidence>